<dbReference type="InterPro" id="IPR043504">
    <property type="entry name" value="Peptidase_S1_PA_chymotrypsin"/>
</dbReference>
<dbReference type="SUPFAM" id="SSF50494">
    <property type="entry name" value="Trypsin-like serine proteases"/>
    <property type="match status" value="1"/>
</dbReference>
<feature type="chain" id="PRO_5019755970" evidence="2">
    <location>
        <begin position="20"/>
        <end position="127"/>
    </location>
</feature>
<evidence type="ECO:0000259" key="3">
    <source>
        <dbReference type="PROSITE" id="PS50240"/>
    </source>
</evidence>
<gene>
    <name evidence="4" type="ORF">BDFB_014885</name>
</gene>
<sequence length="127" mass="13714">MDTLSLLLCILAINSTAFSKTLSQINGRIIGGKVAHPLQFPYAAAIYVQTADSRYFCGGTLLSNQWILTAGQCVDGATLFQIYLGSISLVGDDPNRLVLATSTHVLHPEYNASTLENDIGLIELRMP</sequence>
<dbReference type="OrthoDB" id="6768439at2759"/>
<dbReference type="PANTHER" id="PTHR24260">
    <property type="match status" value="1"/>
</dbReference>
<dbReference type="GO" id="GO:0006508">
    <property type="term" value="P:proteolysis"/>
    <property type="evidence" value="ECO:0007669"/>
    <property type="project" value="InterPro"/>
</dbReference>
<evidence type="ECO:0000313" key="5">
    <source>
        <dbReference type="Proteomes" id="UP000292052"/>
    </source>
</evidence>
<evidence type="ECO:0000256" key="2">
    <source>
        <dbReference type="SAM" id="SignalP"/>
    </source>
</evidence>
<keyword evidence="5" id="KW-1185">Reference proteome</keyword>
<dbReference type="InterPro" id="IPR001254">
    <property type="entry name" value="Trypsin_dom"/>
</dbReference>
<dbReference type="Proteomes" id="UP000292052">
    <property type="component" value="Unassembled WGS sequence"/>
</dbReference>
<dbReference type="InterPro" id="IPR009003">
    <property type="entry name" value="Peptidase_S1_PA"/>
</dbReference>
<dbReference type="FunFam" id="2.40.10.10:FF:000068">
    <property type="entry name" value="transmembrane protease serine 2"/>
    <property type="match status" value="1"/>
</dbReference>
<organism evidence="4 5">
    <name type="scientific">Asbolus verrucosus</name>
    <name type="common">Desert ironclad beetle</name>
    <dbReference type="NCBI Taxonomy" id="1661398"/>
    <lineage>
        <taxon>Eukaryota</taxon>
        <taxon>Metazoa</taxon>
        <taxon>Ecdysozoa</taxon>
        <taxon>Arthropoda</taxon>
        <taxon>Hexapoda</taxon>
        <taxon>Insecta</taxon>
        <taxon>Pterygota</taxon>
        <taxon>Neoptera</taxon>
        <taxon>Endopterygota</taxon>
        <taxon>Coleoptera</taxon>
        <taxon>Polyphaga</taxon>
        <taxon>Cucujiformia</taxon>
        <taxon>Tenebrionidae</taxon>
        <taxon>Pimeliinae</taxon>
        <taxon>Asbolus</taxon>
    </lineage>
</organism>
<accession>A0A482VMW4</accession>
<feature type="domain" description="Peptidase S1" evidence="3">
    <location>
        <begin position="29"/>
        <end position="127"/>
    </location>
</feature>
<dbReference type="EMBL" id="QDEB01081693">
    <property type="protein sequence ID" value="RZC34242.1"/>
    <property type="molecule type" value="Genomic_DNA"/>
</dbReference>
<evidence type="ECO:0000313" key="4">
    <source>
        <dbReference type="EMBL" id="RZC34242.1"/>
    </source>
</evidence>
<protein>
    <submittedName>
        <fullName evidence="4">Trypsin domain containing protein</fullName>
    </submittedName>
</protein>
<keyword evidence="1" id="KW-1015">Disulfide bond</keyword>
<dbReference type="PRINTS" id="PR00722">
    <property type="entry name" value="CHYMOTRYPSIN"/>
</dbReference>
<evidence type="ECO:0000256" key="1">
    <source>
        <dbReference type="ARBA" id="ARBA00023157"/>
    </source>
</evidence>
<dbReference type="PROSITE" id="PS50240">
    <property type="entry name" value="TRYPSIN_DOM"/>
    <property type="match status" value="1"/>
</dbReference>
<dbReference type="Pfam" id="PF00089">
    <property type="entry name" value="Trypsin"/>
    <property type="match status" value="1"/>
</dbReference>
<dbReference type="InterPro" id="IPR051333">
    <property type="entry name" value="CLIP_Serine_Protease"/>
</dbReference>
<dbReference type="PANTHER" id="PTHR24260:SF136">
    <property type="entry name" value="GH08193P-RELATED"/>
    <property type="match status" value="1"/>
</dbReference>
<comment type="caution">
    <text evidence="4">The sequence shown here is derived from an EMBL/GenBank/DDBJ whole genome shotgun (WGS) entry which is preliminary data.</text>
</comment>
<name>A0A482VMW4_ASBVE</name>
<reference evidence="4 5" key="1">
    <citation type="submission" date="2017-03" db="EMBL/GenBank/DDBJ databases">
        <title>Genome of the blue death feigning beetle - Asbolus verrucosus.</title>
        <authorList>
            <person name="Rider S.D."/>
        </authorList>
    </citation>
    <scope>NUCLEOTIDE SEQUENCE [LARGE SCALE GENOMIC DNA]</scope>
    <source>
        <strain evidence="4">Butters</strain>
        <tissue evidence="4">Head and leg muscle</tissue>
    </source>
</reference>
<dbReference type="InterPro" id="IPR001314">
    <property type="entry name" value="Peptidase_S1A"/>
</dbReference>
<proteinExistence type="predicted"/>
<dbReference type="AlphaFoldDB" id="A0A482VMW4"/>
<dbReference type="Gene3D" id="2.40.10.10">
    <property type="entry name" value="Trypsin-like serine proteases"/>
    <property type="match status" value="1"/>
</dbReference>
<keyword evidence="2" id="KW-0732">Signal</keyword>
<feature type="signal peptide" evidence="2">
    <location>
        <begin position="1"/>
        <end position="19"/>
    </location>
</feature>
<dbReference type="STRING" id="1661398.A0A482VMW4"/>
<dbReference type="GO" id="GO:0004252">
    <property type="term" value="F:serine-type endopeptidase activity"/>
    <property type="evidence" value="ECO:0007669"/>
    <property type="project" value="InterPro"/>
</dbReference>
<feature type="non-terminal residue" evidence="4">
    <location>
        <position position="127"/>
    </location>
</feature>